<feature type="compositionally biased region" description="Acidic residues" evidence="3">
    <location>
        <begin position="430"/>
        <end position="443"/>
    </location>
</feature>
<keyword evidence="2" id="KW-0539">Nucleus</keyword>
<comment type="subcellular location">
    <subcellularLocation>
        <location evidence="1">Nucleus</location>
    </subcellularLocation>
</comment>
<feature type="region of interest" description="Disordered" evidence="3">
    <location>
        <begin position="387"/>
        <end position="409"/>
    </location>
</feature>
<comment type="caution">
    <text evidence="5">The sequence shown here is derived from an EMBL/GenBank/DDBJ whole genome shotgun (WGS) entry which is preliminary data.</text>
</comment>
<accession>A0ABQ8Y849</accession>
<sequence>MKIENEILSNFELNCEIELIQGLWYLDHEQYSIGVTYLICKGKKLGFENKILELLVENKRYEEVLLMMNSIDIGIETIDDVLCIQKCYLHCGLYYESFCFSRNCLVNHEKIHRLNLQESKAKSTIYDPFFNFFISNKKVNLLFQLPFNQDEENLLEKYLETLKNKNTGYNFLFVWYLQKQKISQAFQINEKLNNIEKINGEINLTRNNLINIHHNWFHPTKDNSSIFLKNSSDLSTSSNSQSITDNKIITETSLLSTTKFMSNRKSINKPNLKKSKFETPMFQTGIGNEKKMKNEIEIESERNRTNFFVSNFSNLKNPNISTNRNFQSQPPTSQNTKNIPEINIQSYRKSFGTSFTKLFSNTNFDNDDDQNSTTRKKLNFQKYKKIAQTPNKQVQQEQTSSFFSNFDKPLQNKLNTDLEIEIEKEKENESENESETESESESESENKEFFLNQNSESESESDLEQQSFDLQNSEQASMSLQKKKLNQFHLDPKSPYYKMKLTTPINTKLFKN</sequence>
<feature type="region of interest" description="Disordered" evidence="3">
    <location>
        <begin position="422"/>
        <end position="493"/>
    </location>
</feature>
<dbReference type="Pfam" id="PF13934">
    <property type="entry name" value="ELYS"/>
    <property type="match status" value="1"/>
</dbReference>
<evidence type="ECO:0000256" key="1">
    <source>
        <dbReference type="ARBA" id="ARBA00004123"/>
    </source>
</evidence>
<evidence type="ECO:0000313" key="5">
    <source>
        <dbReference type="EMBL" id="KAJ6240931.1"/>
    </source>
</evidence>
<evidence type="ECO:0000256" key="2">
    <source>
        <dbReference type="ARBA" id="ARBA00023242"/>
    </source>
</evidence>
<dbReference type="InterPro" id="IPR025151">
    <property type="entry name" value="ELYS_dom"/>
</dbReference>
<evidence type="ECO:0000313" key="6">
    <source>
        <dbReference type="Proteomes" id="UP001150062"/>
    </source>
</evidence>
<dbReference type="Proteomes" id="UP001150062">
    <property type="component" value="Unassembled WGS sequence"/>
</dbReference>
<gene>
    <name evidence="5" type="ORF">M0813_23580</name>
</gene>
<reference evidence="5" key="1">
    <citation type="submission" date="2022-08" db="EMBL/GenBank/DDBJ databases">
        <title>Novel sulfate-reducing endosymbionts in the free-living metamonad Anaeramoeba.</title>
        <authorList>
            <person name="Jerlstrom-Hultqvist J."/>
            <person name="Cepicka I."/>
            <person name="Gallot-Lavallee L."/>
            <person name="Salas-Leiva D."/>
            <person name="Curtis B.A."/>
            <person name="Zahonova K."/>
            <person name="Pipaliya S."/>
            <person name="Dacks J."/>
            <person name="Roger A.J."/>
        </authorList>
    </citation>
    <scope>NUCLEOTIDE SEQUENCE</scope>
    <source>
        <strain evidence="5">Schooner1</strain>
    </source>
</reference>
<evidence type="ECO:0000259" key="4">
    <source>
        <dbReference type="Pfam" id="PF13934"/>
    </source>
</evidence>
<organism evidence="5 6">
    <name type="scientific">Anaeramoeba flamelloides</name>
    <dbReference type="NCBI Taxonomy" id="1746091"/>
    <lineage>
        <taxon>Eukaryota</taxon>
        <taxon>Metamonada</taxon>
        <taxon>Anaeramoebidae</taxon>
        <taxon>Anaeramoeba</taxon>
    </lineage>
</organism>
<keyword evidence="6" id="KW-1185">Reference proteome</keyword>
<dbReference type="InterPro" id="IPR044718">
    <property type="entry name" value="HOS1"/>
</dbReference>
<evidence type="ECO:0000256" key="3">
    <source>
        <dbReference type="SAM" id="MobiDB-lite"/>
    </source>
</evidence>
<name>A0ABQ8Y849_9EUKA</name>
<feature type="compositionally biased region" description="Polar residues" evidence="3">
    <location>
        <begin position="388"/>
        <end position="404"/>
    </location>
</feature>
<dbReference type="EMBL" id="JAOAOG010000197">
    <property type="protein sequence ID" value="KAJ6240931.1"/>
    <property type="molecule type" value="Genomic_DNA"/>
</dbReference>
<proteinExistence type="predicted"/>
<protein>
    <submittedName>
        <fullName evidence="5">E3 ubiquitin-protein ligase hos1</fullName>
    </submittedName>
</protein>
<feature type="compositionally biased region" description="Polar residues" evidence="3">
    <location>
        <begin position="470"/>
        <end position="480"/>
    </location>
</feature>
<feature type="domain" description="ELYS-like" evidence="4">
    <location>
        <begin position="18"/>
        <end position="160"/>
    </location>
</feature>
<dbReference type="PANTHER" id="PTHR47358">
    <property type="entry name" value="E3 UBIQUITIN-PROTEIN LIGASE HOS1"/>
    <property type="match status" value="1"/>
</dbReference>
<feature type="region of interest" description="Disordered" evidence="3">
    <location>
        <begin position="319"/>
        <end position="339"/>
    </location>
</feature>